<keyword evidence="3" id="KW-1185">Reference proteome</keyword>
<feature type="compositionally biased region" description="Basic residues" evidence="1">
    <location>
        <begin position="1"/>
        <end position="14"/>
    </location>
</feature>
<dbReference type="Proteomes" id="UP000829364">
    <property type="component" value="Chromosome 2"/>
</dbReference>
<dbReference type="EMBL" id="CP086355">
    <property type="protein sequence ID" value="UNI15828.1"/>
    <property type="molecule type" value="Genomic_DNA"/>
</dbReference>
<sequence>MMKNKIKERRKKEQRSKNIGCQAGEGAEGGGISSLTPTISSVPAFSTPPVAGTVGSTFFPAPAAADDADATAAPADAKIQSTTSADLIVHAQQQKETPLLKNRKKQVDVCKKKKVESIKGGPKKRRRIDKDATNGNVR</sequence>
<name>A0A9Q8V7L4_9HYPO</name>
<protein>
    <submittedName>
        <fullName evidence="2">Uncharacterized protein</fullName>
    </submittedName>
</protein>
<feature type="region of interest" description="Disordered" evidence="1">
    <location>
        <begin position="1"/>
        <end position="36"/>
    </location>
</feature>
<evidence type="ECO:0000313" key="3">
    <source>
        <dbReference type="Proteomes" id="UP000829364"/>
    </source>
</evidence>
<dbReference type="GeneID" id="72064285"/>
<dbReference type="AlphaFoldDB" id="A0A9Q8V7L4"/>
<gene>
    <name evidence="2" type="ORF">JDV02_002324</name>
</gene>
<proteinExistence type="predicted"/>
<evidence type="ECO:0000313" key="2">
    <source>
        <dbReference type="EMBL" id="UNI15828.1"/>
    </source>
</evidence>
<evidence type="ECO:0000256" key="1">
    <source>
        <dbReference type="SAM" id="MobiDB-lite"/>
    </source>
</evidence>
<dbReference type="KEGG" id="ptkz:JDV02_002324"/>
<accession>A0A9Q8V7L4</accession>
<organism evidence="2 3">
    <name type="scientific">Purpureocillium takamizusanense</name>
    <dbReference type="NCBI Taxonomy" id="2060973"/>
    <lineage>
        <taxon>Eukaryota</taxon>
        <taxon>Fungi</taxon>
        <taxon>Dikarya</taxon>
        <taxon>Ascomycota</taxon>
        <taxon>Pezizomycotina</taxon>
        <taxon>Sordariomycetes</taxon>
        <taxon>Hypocreomycetidae</taxon>
        <taxon>Hypocreales</taxon>
        <taxon>Ophiocordycipitaceae</taxon>
        <taxon>Purpureocillium</taxon>
    </lineage>
</organism>
<dbReference type="RefSeq" id="XP_047839309.1">
    <property type="nucleotide sequence ID" value="XM_047983339.1"/>
</dbReference>
<reference evidence="2" key="1">
    <citation type="submission" date="2021-11" db="EMBL/GenBank/DDBJ databases">
        <title>Purpureocillium_takamizusanense_genome.</title>
        <authorList>
            <person name="Nguyen N.-H."/>
        </authorList>
    </citation>
    <scope>NUCLEOTIDE SEQUENCE</scope>
    <source>
        <strain evidence="2">PT3</strain>
    </source>
</reference>
<feature type="region of interest" description="Disordered" evidence="1">
    <location>
        <begin position="111"/>
        <end position="138"/>
    </location>
</feature>